<sequence>MNESIKLKLFSDVGMNELFMARLFHFQDRILSGLFGGKDNEAIQQAIMTVLFDGLEPAFRSLRSLREKWDDEAIPEKEKIQLAQNVYTYLVVAFKDRFQDVAIKMGYDIGFIFQKQDNFNQGCDNFLKKYPKIDPAFVETMKEDKIWIELMIGVRNNIIDHKVGKDPGFIERLSRFLNLETAEIMFENCWKSMEDFLIIFANDLTNPKYGMKILELSAYKNNKDNPERFCWFDIEEKKQ</sequence>
<reference evidence="2" key="1">
    <citation type="submission" date="2017-09" db="EMBL/GenBank/DDBJ databases">
        <title>Depth-based differentiation of microbial function through sediment-hosted aquifers and enrichment of novel symbionts in the deep terrestrial subsurface.</title>
        <authorList>
            <person name="Probst A.J."/>
            <person name="Ladd B."/>
            <person name="Jarett J.K."/>
            <person name="Geller-Mcgrath D.E."/>
            <person name="Sieber C.M.K."/>
            <person name="Emerson J.B."/>
            <person name="Anantharaman K."/>
            <person name="Thomas B.C."/>
            <person name="Malmstrom R."/>
            <person name="Stieglmeier M."/>
            <person name="Klingl A."/>
            <person name="Woyke T."/>
            <person name="Ryan C.M."/>
            <person name="Banfield J.F."/>
        </authorList>
    </citation>
    <scope>NUCLEOTIDE SEQUENCE [LARGE SCALE GENOMIC DNA]</scope>
</reference>
<dbReference type="EMBL" id="PFBY01000002">
    <property type="protein sequence ID" value="PIR76810.1"/>
    <property type="molecule type" value="Genomic_DNA"/>
</dbReference>
<gene>
    <name evidence="1" type="ORF">COU32_00155</name>
</gene>
<protein>
    <submittedName>
        <fullName evidence="1">Uncharacterized protein</fullName>
    </submittedName>
</protein>
<dbReference type="AlphaFoldDB" id="A0A2H0TXA9"/>
<organism evidence="1 2">
    <name type="scientific">Candidatus Magasanikbacteria bacterium CG10_big_fil_rev_8_21_14_0_10_42_10</name>
    <dbReference type="NCBI Taxonomy" id="1974649"/>
    <lineage>
        <taxon>Bacteria</taxon>
        <taxon>Candidatus Magasanikiibacteriota</taxon>
    </lineage>
</organism>
<evidence type="ECO:0000313" key="2">
    <source>
        <dbReference type="Proteomes" id="UP000231530"/>
    </source>
</evidence>
<dbReference type="Proteomes" id="UP000231530">
    <property type="component" value="Unassembled WGS sequence"/>
</dbReference>
<proteinExistence type="predicted"/>
<comment type="caution">
    <text evidence="1">The sequence shown here is derived from an EMBL/GenBank/DDBJ whole genome shotgun (WGS) entry which is preliminary data.</text>
</comment>
<evidence type="ECO:0000313" key="1">
    <source>
        <dbReference type="EMBL" id="PIR76810.1"/>
    </source>
</evidence>
<name>A0A2H0TXA9_9BACT</name>
<accession>A0A2H0TXA9</accession>